<dbReference type="Proteomes" id="UP000051006">
    <property type="component" value="Unassembled WGS sequence"/>
</dbReference>
<comment type="caution">
    <text evidence="2">The sequence shown here is derived from an EMBL/GenBank/DDBJ whole genome shotgun (WGS) entry which is preliminary data.</text>
</comment>
<dbReference type="EMBL" id="JQCF01000027">
    <property type="protein sequence ID" value="KRN97992.1"/>
    <property type="molecule type" value="Genomic_DNA"/>
</dbReference>
<proteinExistence type="predicted"/>
<accession>A0A0R2L7Z3</accession>
<dbReference type="STRING" id="993692.IV57_GL001335"/>
<dbReference type="PROSITE" id="PS52050">
    <property type="entry name" value="WYL"/>
    <property type="match status" value="1"/>
</dbReference>
<evidence type="ECO:0000259" key="1">
    <source>
        <dbReference type="Pfam" id="PF13280"/>
    </source>
</evidence>
<dbReference type="OrthoDB" id="2292794at2"/>
<dbReference type="RefSeq" id="WP_057881507.1">
    <property type="nucleotide sequence ID" value="NZ_JQCF01000027.1"/>
</dbReference>
<organism evidence="2 3">
    <name type="scientific">Companilactobacillus kimchiensis</name>
    <dbReference type="NCBI Taxonomy" id="993692"/>
    <lineage>
        <taxon>Bacteria</taxon>
        <taxon>Bacillati</taxon>
        <taxon>Bacillota</taxon>
        <taxon>Bacilli</taxon>
        <taxon>Lactobacillales</taxon>
        <taxon>Lactobacillaceae</taxon>
        <taxon>Companilactobacillus</taxon>
    </lineage>
</organism>
<dbReference type="PATRIC" id="fig|993692.3.peg.1355"/>
<evidence type="ECO:0000313" key="2">
    <source>
        <dbReference type="EMBL" id="KRN97992.1"/>
    </source>
</evidence>
<dbReference type="AlphaFoldDB" id="A0A0R2L7Z3"/>
<sequence length="326" mass="38489">MNTTMKVFLKLLECKSAPTKDIAQKLNLNVRQVQRAIQEIKIAFDSDPSLNKYFELKKIGHNYSINQRYLLQTDQVLILIKILVASRSLNKTELPGLTNQMLKMLDLDQRDIVSSSIMSELITDNFISNHSNRIEVLGKLEHYIFKHEKISFQYTDHEALENPTTEMVEMLPVHTFFDNHYFFVVGMLKDSGENKTFRIDWMTDIKKIHVKLPVDYSKHHDHGKETRYEAYGYIGKKALTRIRFEYYGYIEYIKDEFPTCKIIKKINKPNRFPFSVYILEIEVKYSDGIKLWLLGETTILRVLSPQYIADDIRDTLFEGYQRYLEN</sequence>
<feature type="domain" description="WYL" evidence="1">
    <location>
        <begin position="135"/>
        <end position="206"/>
    </location>
</feature>
<dbReference type="Pfam" id="PF13280">
    <property type="entry name" value="WYL"/>
    <property type="match status" value="1"/>
</dbReference>
<dbReference type="InterPro" id="IPR026881">
    <property type="entry name" value="WYL_dom"/>
</dbReference>
<reference evidence="2 3" key="1">
    <citation type="journal article" date="2015" name="Genome Announc.">
        <title>Expanding the biotechnology potential of lactobacilli through comparative genomics of 213 strains and associated genera.</title>
        <authorList>
            <person name="Sun Z."/>
            <person name="Harris H.M."/>
            <person name="McCann A."/>
            <person name="Guo C."/>
            <person name="Argimon S."/>
            <person name="Zhang W."/>
            <person name="Yang X."/>
            <person name="Jeffery I.B."/>
            <person name="Cooney J.C."/>
            <person name="Kagawa T.F."/>
            <person name="Liu W."/>
            <person name="Song Y."/>
            <person name="Salvetti E."/>
            <person name="Wrobel A."/>
            <person name="Rasinkangas P."/>
            <person name="Parkhill J."/>
            <person name="Rea M.C."/>
            <person name="O'Sullivan O."/>
            <person name="Ritari J."/>
            <person name="Douillard F.P."/>
            <person name="Paul Ross R."/>
            <person name="Yang R."/>
            <person name="Briner A.E."/>
            <person name="Felis G.E."/>
            <person name="de Vos W.M."/>
            <person name="Barrangou R."/>
            <person name="Klaenhammer T.R."/>
            <person name="Caufield P.W."/>
            <person name="Cui Y."/>
            <person name="Zhang H."/>
            <person name="O'Toole P.W."/>
        </authorList>
    </citation>
    <scope>NUCLEOTIDE SEQUENCE [LARGE SCALE GENOMIC DNA]</scope>
    <source>
        <strain evidence="2 3">DSM 24716</strain>
    </source>
</reference>
<protein>
    <recommendedName>
        <fullName evidence="1">WYL domain-containing protein</fullName>
    </recommendedName>
</protein>
<keyword evidence="3" id="KW-1185">Reference proteome</keyword>
<name>A0A0R2L7Z3_9LACO</name>
<evidence type="ECO:0000313" key="3">
    <source>
        <dbReference type="Proteomes" id="UP000051006"/>
    </source>
</evidence>
<gene>
    <name evidence="2" type="ORF">IV57_GL001335</name>
</gene>